<dbReference type="Proteomes" id="UP000005508">
    <property type="component" value="Unassembled WGS sequence"/>
</dbReference>
<dbReference type="SMR" id="G4AAH4"/>
<dbReference type="SUPFAM" id="SSF142795">
    <property type="entry name" value="CAC2185-like"/>
    <property type="match status" value="1"/>
</dbReference>
<dbReference type="EMBL" id="AEJM01000037">
    <property type="protein sequence ID" value="EGY32831.1"/>
    <property type="molecule type" value="Genomic_DNA"/>
</dbReference>
<dbReference type="AlphaFoldDB" id="G4AAH4"/>
<accession>G4AAH4</accession>
<evidence type="ECO:0000313" key="1">
    <source>
        <dbReference type="EMBL" id="EGY32831.1"/>
    </source>
</evidence>
<name>G4AAH4_AGGAC</name>
<organism evidence="1 2">
    <name type="scientific">Aggregatibacter actinomycetemcomitans serotype e str. SC1083</name>
    <dbReference type="NCBI Taxonomy" id="907488"/>
    <lineage>
        <taxon>Bacteria</taxon>
        <taxon>Pseudomonadati</taxon>
        <taxon>Pseudomonadota</taxon>
        <taxon>Gammaproteobacteria</taxon>
        <taxon>Pasteurellales</taxon>
        <taxon>Pasteurellaceae</taxon>
        <taxon>Aggregatibacter</taxon>
    </lineage>
</organism>
<dbReference type="RefSeq" id="WP_005558881.1">
    <property type="nucleotide sequence ID" value="NZ_AEJM01000037.1"/>
</dbReference>
<dbReference type="Pfam" id="PF08942">
    <property type="entry name" value="DUF1919"/>
    <property type="match status" value="1"/>
</dbReference>
<dbReference type="InterPro" id="IPR037226">
    <property type="entry name" value="CAC2185-like_sf"/>
</dbReference>
<gene>
    <name evidence="1" type="ORF">SC1083_1847</name>
</gene>
<sequence>MSLFSKIKGAVNKFHRKSINRKLKNRLQNHGMSVLSSNCVGAFILHDLNEPFNSPFVNLYVKPRNFIRYLQNMPHYHQQTLVFKPADKPYPVGWLDDIPIHFMHYHSAQEAQEKWESRLKRLDSDNLFIVMTNKDGAEGVTYQDLADFDNLPFKNKVVFTHKPYPELESAVYIKGFENETQVGDIFEFSGWNGEKYYDQFDYVAWFNKR</sequence>
<evidence type="ECO:0000313" key="2">
    <source>
        <dbReference type="Proteomes" id="UP000005508"/>
    </source>
</evidence>
<protein>
    <submittedName>
        <fullName evidence="1">Bicyclomycin/multidrug efflux system</fullName>
    </submittedName>
</protein>
<reference evidence="1 2" key="1">
    <citation type="submission" date="2010-10" db="EMBL/GenBank/DDBJ databases">
        <authorList>
            <person name="Chen C."/>
            <person name="Kittichotirat W."/>
            <person name="Asikainen S."/>
            <person name="Bumgarner R."/>
        </authorList>
    </citation>
    <scope>NUCLEOTIDE SEQUENCE [LARGE SCALE GENOMIC DNA]</scope>
    <source>
        <strain evidence="1 2">SC1083</strain>
    </source>
</reference>
<comment type="caution">
    <text evidence="1">The sequence shown here is derived from an EMBL/GenBank/DDBJ whole genome shotgun (WGS) entry which is preliminary data.</text>
</comment>
<proteinExistence type="predicted"/>
<dbReference type="InterPro" id="IPR015037">
    <property type="entry name" value="DUF1919"/>
</dbReference>
<dbReference type="PATRIC" id="fig|907488.3.peg.1819"/>